<name>A0A517LZ05_9BACT</name>
<sequence length="195" mass="21232">MAATTALPADKRAQQGGLLFLASLLVFFLTGIVSFALYASWRETAFIQAEKLPLSFAWSTLCLVFVSGLLHWGVFSVRRERCREALVLLIASLIGAVAFLVIQGVAMWHVAGGYATAGLEAGLAGMMLVLALLHALHVIGGVAALVIVTARLARGQYDHERHWGISFTALYWHFLDVVWIAMLFAFWYTSGGFAS</sequence>
<dbReference type="OrthoDB" id="261701at2"/>
<dbReference type="InterPro" id="IPR024791">
    <property type="entry name" value="Cyt_c/ubiquinol_Oxase_su3"/>
</dbReference>
<dbReference type="Gene3D" id="1.20.120.80">
    <property type="entry name" value="Cytochrome c oxidase, subunit III, four-helix bundle"/>
    <property type="match status" value="1"/>
</dbReference>
<dbReference type="Pfam" id="PF00510">
    <property type="entry name" value="COX3"/>
    <property type="match status" value="1"/>
</dbReference>
<dbReference type="PANTHER" id="PTHR11403:SF10">
    <property type="entry name" value="CYTOCHROME C OXIDASE"/>
    <property type="match status" value="1"/>
</dbReference>
<dbReference type="PANTHER" id="PTHR11403">
    <property type="entry name" value="CYTOCHROME C OXIDASE SUBUNIT III"/>
    <property type="match status" value="1"/>
</dbReference>
<dbReference type="GO" id="GO:0004129">
    <property type="term" value="F:cytochrome-c oxidase activity"/>
    <property type="evidence" value="ECO:0007669"/>
    <property type="project" value="InterPro"/>
</dbReference>
<evidence type="ECO:0000256" key="5">
    <source>
        <dbReference type="ARBA" id="ARBA00023136"/>
    </source>
</evidence>
<feature type="transmembrane region" description="Helical" evidence="7">
    <location>
        <begin position="169"/>
        <end position="189"/>
    </location>
</feature>
<evidence type="ECO:0000313" key="9">
    <source>
        <dbReference type="EMBL" id="QDS87838.1"/>
    </source>
</evidence>
<dbReference type="Proteomes" id="UP000319557">
    <property type="component" value="Chromosome"/>
</dbReference>
<dbReference type="InterPro" id="IPR000298">
    <property type="entry name" value="Cyt_c_oxidase-like_su3"/>
</dbReference>
<evidence type="ECO:0000259" key="8">
    <source>
        <dbReference type="PROSITE" id="PS50253"/>
    </source>
</evidence>
<feature type="transmembrane region" description="Helical" evidence="7">
    <location>
        <begin position="123"/>
        <end position="148"/>
    </location>
</feature>
<evidence type="ECO:0000256" key="7">
    <source>
        <dbReference type="SAM" id="Phobius"/>
    </source>
</evidence>
<keyword evidence="4 7" id="KW-1133">Transmembrane helix</keyword>
<evidence type="ECO:0000256" key="2">
    <source>
        <dbReference type="ARBA" id="ARBA00010581"/>
    </source>
</evidence>
<accession>A0A517LZ05</accession>
<keyword evidence="5 7" id="KW-0472">Membrane</keyword>
<protein>
    <submittedName>
        <fullName evidence="9">Cytochrome c oxidase subunit 3</fullName>
        <ecNumber evidence="9">1.9.3.1</ecNumber>
    </submittedName>
</protein>
<evidence type="ECO:0000256" key="3">
    <source>
        <dbReference type="ARBA" id="ARBA00022692"/>
    </source>
</evidence>
<organism evidence="9 10">
    <name type="scientific">Rosistilla ulvae</name>
    <dbReference type="NCBI Taxonomy" id="1930277"/>
    <lineage>
        <taxon>Bacteria</taxon>
        <taxon>Pseudomonadati</taxon>
        <taxon>Planctomycetota</taxon>
        <taxon>Planctomycetia</taxon>
        <taxon>Pirellulales</taxon>
        <taxon>Pirellulaceae</taxon>
        <taxon>Rosistilla</taxon>
    </lineage>
</organism>
<evidence type="ECO:0000256" key="1">
    <source>
        <dbReference type="ARBA" id="ARBA00004141"/>
    </source>
</evidence>
<dbReference type="PROSITE" id="PS50253">
    <property type="entry name" value="COX3"/>
    <property type="match status" value="1"/>
</dbReference>
<dbReference type="AlphaFoldDB" id="A0A517LZ05"/>
<keyword evidence="9" id="KW-0560">Oxidoreductase</keyword>
<dbReference type="InterPro" id="IPR013833">
    <property type="entry name" value="Cyt_c_oxidase_su3_a-hlx"/>
</dbReference>
<feature type="domain" description="Heme-copper oxidase subunit III family profile" evidence="8">
    <location>
        <begin position="1"/>
        <end position="191"/>
    </location>
</feature>
<evidence type="ECO:0000256" key="4">
    <source>
        <dbReference type="ARBA" id="ARBA00022989"/>
    </source>
</evidence>
<gene>
    <name evidence="9" type="primary">ctaE_1</name>
    <name evidence="9" type="ORF">EC9_20210</name>
</gene>
<feature type="transmembrane region" description="Helical" evidence="7">
    <location>
        <begin position="18"/>
        <end position="41"/>
    </location>
</feature>
<dbReference type="EC" id="1.9.3.1" evidence="9"/>
<dbReference type="GO" id="GO:0016491">
    <property type="term" value="F:oxidoreductase activity"/>
    <property type="evidence" value="ECO:0007669"/>
    <property type="project" value="UniProtKB-KW"/>
</dbReference>
<dbReference type="SUPFAM" id="SSF81452">
    <property type="entry name" value="Cytochrome c oxidase subunit III-like"/>
    <property type="match status" value="1"/>
</dbReference>
<keyword evidence="3 6" id="KW-0812">Transmembrane</keyword>
<proteinExistence type="inferred from homology"/>
<comment type="subcellular location">
    <subcellularLocation>
        <location evidence="6">Cell membrane</location>
        <topology evidence="6">Multi-pass membrane protein</topology>
    </subcellularLocation>
    <subcellularLocation>
        <location evidence="1">Membrane</location>
        <topology evidence="1">Multi-pass membrane protein</topology>
    </subcellularLocation>
</comment>
<feature type="transmembrane region" description="Helical" evidence="7">
    <location>
        <begin position="86"/>
        <end position="111"/>
    </location>
</feature>
<dbReference type="InterPro" id="IPR035973">
    <property type="entry name" value="Cyt_c_oxidase_su3-like_sf"/>
</dbReference>
<dbReference type="GO" id="GO:0019646">
    <property type="term" value="P:aerobic electron transport chain"/>
    <property type="evidence" value="ECO:0007669"/>
    <property type="project" value="InterPro"/>
</dbReference>
<dbReference type="EMBL" id="CP036261">
    <property type="protein sequence ID" value="QDS87838.1"/>
    <property type="molecule type" value="Genomic_DNA"/>
</dbReference>
<reference evidence="9 10" key="1">
    <citation type="submission" date="2019-02" db="EMBL/GenBank/DDBJ databases">
        <title>Deep-cultivation of Planctomycetes and their phenomic and genomic characterization uncovers novel biology.</title>
        <authorList>
            <person name="Wiegand S."/>
            <person name="Jogler M."/>
            <person name="Boedeker C."/>
            <person name="Pinto D."/>
            <person name="Vollmers J."/>
            <person name="Rivas-Marin E."/>
            <person name="Kohn T."/>
            <person name="Peeters S.H."/>
            <person name="Heuer A."/>
            <person name="Rast P."/>
            <person name="Oberbeckmann S."/>
            <person name="Bunk B."/>
            <person name="Jeske O."/>
            <person name="Meyerdierks A."/>
            <person name="Storesund J.E."/>
            <person name="Kallscheuer N."/>
            <person name="Luecker S."/>
            <person name="Lage O.M."/>
            <person name="Pohl T."/>
            <person name="Merkel B.J."/>
            <person name="Hornburger P."/>
            <person name="Mueller R.-W."/>
            <person name="Bruemmer F."/>
            <person name="Labrenz M."/>
            <person name="Spormann A.M."/>
            <person name="Op den Camp H."/>
            <person name="Overmann J."/>
            <person name="Amann R."/>
            <person name="Jetten M.S.M."/>
            <person name="Mascher T."/>
            <person name="Medema M.H."/>
            <person name="Devos D.P."/>
            <person name="Kaster A.-K."/>
            <person name="Ovreas L."/>
            <person name="Rohde M."/>
            <person name="Galperin M.Y."/>
            <person name="Jogler C."/>
        </authorList>
    </citation>
    <scope>NUCLEOTIDE SEQUENCE [LARGE SCALE GENOMIC DNA]</scope>
    <source>
        <strain evidence="9 10">EC9</strain>
    </source>
</reference>
<feature type="transmembrane region" description="Helical" evidence="7">
    <location>
        <begin position="53"/>
        <end position="74"/>
    </location>
</feature>
<evidence type="ECO:0000256" key="6">
    <source>
        <dbReference type="RuleBase" id="RU003376"/>
    </source>
</evidence>
<dbReference type="KEGG" id="ruv:EC9_20210"/>
<comment type="similarity">
    <text evidence="2 6">Belongs to the cytochrome c oxidase subunit 3 family.</text>
</comment>
<evidence type="ECO:0000313" key="10">
    <source>
        <dbReference type="Proteomes" id="UP000319557"/>
    </source>
</evidence>
<keyword evidence="10" id="KW-1185">Reference proteome</keyword>
<dbReference type="GO" id="GO:0005886">
    <property type="term" value="C:plasma membrane"/>
    <property type="evidence" value="ECO:0007669"/>
    <property type="project" value="UniProtKB-SubCell"/>
</dbReference>
<dbReference type="RefSeq" id="WP_145344465.1">
    <property type="nucleotide sequence ID" value="NZ_CP036261.1"/>
</dbReference>